<proteinExistence type="predicted"/>
<dbReference type="Proteomes" id="UP000562682">
    <property type="component" value="Unassembled WGS sequence"/>
</dbReference>
<dbReference type="AlphaFoldDB" id="A0A8H5UN39"/>
<comment type="caution">
    <text evidence="1">The sequence shown here is derived from an EMBL/GenBank/DDBJ whole genome shotgun (WGS) entry which is preliminary data.</text>
</comment>
<evidence type="ECO:0000313" key="2">
    <source>
        <dbReference type="Proteomes" id="UP000562682"/>
    </source>
</evidence>
<keyword evidence="2" id="KW-1185">Reference proteome</keyword>
<dbReference type="EMBL" id="JAAOAK010000088">
    <property type="protein sequence ID" value="KAF5690463.1"/>
    <property type="molecule type" value="Genomic_DNA"/>
</dbReference>
<reference evidence="1 2" key="1">
    <citation type="submission" date="2020-05" db="EMBL/GenBank/DDBJ databases">
        <title>Identification and distribution of gene clusters putatively required for synthesis of sphingolipid metabolism inhibitors in phylogenetically diverse species of the filamentous fungus Fusarium.</title>
        <authorList>
            <person name="Kim H.-S."/>
            <person name="Busman M."/>
            <person name="Brown D.W."/>
            <person name="Divon H."/>
            <person name="Uhlig S."/>
            <person name="Proctor R.H."/>
        </authorList>
    </citation>
    <scope>NUCLEOTIDE SEQUENCE [LARGE SCALE GENOMIC DNA]</scope>
    <source>
        <strain evidence="1 2">NRRL 25311</strain>
    </source>
</reference>
<accession>A0A8H5UN39</accession>
<protein>
    <submittedName>
        <fullName evidence="1">Uncharacterized protein</fullName>
    </submittedName>
</protein>
<gene>
    <name evidence="1" type="ORF">FDENT_3847</name>
</gene>
<evidence type="ECO:0000313" key="1">
    <source>
        <dbReference type="EMBL" id="KAF5690463.1"/>
    </source>
</evidence>
<name>A0A8H5UN39_9HYPO</name>
<organism evidence="1 2">
    <name type="scientific">Fusarium denticulatum</name>
    <dbReference type="NCBI Taxonomy" id="48507"/>
    <lineage>
        <taxon>Eukaryota</taxon>
        <taxon>Fungi</taxon>
        <taxon>Dikarya</taxon>
        <taxon>Ascomycota</taxon>
        <taxon>Pezizomycotina</taxon>
        <taxon>Sordariomycetes</taxon>
        <taxon>Hypocreomycetidae</taxon>
        <taxon>Hypocreales</taxon>
        <taxon>Nectriaceae</taxon>
        <taxon>Fusarium</taxon>
        <taxon>Fusarium fujikuroi species complex</taxon>
    </lineage>
</organism>
<sequence>MNLASPFCSLPAEILLVVMECLECPISIRALAYSYPRALHLFQKHRQNLLGPALSVLNEMYPTDELLEDAVLACRLRLTMRNIVFLSPREAIQKVLDAERHGFSVPRDWYSLTLLCELSSLNKEREQFILSYSVHAWEKIQTDCRRELARHIGRRINRPHIMPYRRVNLSDKELERLQEAFLDFEITRHCLAYDKLLLYETDLEEGMLLPIYDEMSFLAGYLEHDSIQRSRQSIFCFIFQSYGKLIRQVQEQLELEILRQTIRPTIEPRLSELIPVEKFLNRTQSEELRYITLLCLQGYACLRIAEKYTDSDLRALILKGFLWFCKDGKNHIPDPDGSLTCGLERFTPEYYPDNDTAHEPWSRGRYFWDRSRMWNLQVKTMFYIDSCPP</sequence>